<dbReference type="EC" id="2.7.11.1" evidence="2"/>
<evidence type="ECO:0000256" key="1">
    <source>
        <dbReference type="ARBA" id="ARBA00008874"/>
    </source>
</evidence>
<evidence type="ECO:0000256" key="6">
    <source>
        <dbReference type="ARBA" id="ARBA00022777"/>
    </source>
</evidence>
<keyword evidence="5" id="KW-0808">Transferase</keyword>
<gene>
    <name evidence="10" type="ORF">GOODEAATRI_023956</name>
</gene>
<proteinExistence type="inferred from homology"/>
<accession>A0ABV0Q0K0</accession>
<feature type="region of interest" description="Disordered" evidence="9">
    <location>
        <begin position="1"/>
        <end position="20"/>
    </location>
</feature>
<feature type="compositionally biased region" description="Basic and acidic residues" evidence="9">
    <location>
        <begin position="8"/>
        <end position="20"/>
    </location>
</feature>
<keyword evidence="4" id="KW-0597">Phosphoprotein</keyword>
<evidence type="ECO:0000256" key="5">
    <source>
        <dbReference type="ARBA" id="ARBA00022679"/>
    </source>
</evidence>
<dbReference type="InterPro" id="IPR022165">
    <property type="entry name" value="PKK"/>
</dbReference>
<sequence length="108" mass="12737">MQRYNQRLIEELKNKQTQERARLPKIQRSEAKTRMAMFKKSLRITGAAITPEQEREKIKQALEEEFARKLQEQEVFFKMSGESECLNPSTQSRISKFYPIPTVHSTGF</sequence>
<dbReference type="InterPro" id="IPR051585">
    <property type="entry name" value="STE20_Ser/Thr_Kinases"/>
</dbReference>
<dbReference type="PANTHER" id="PTHR46538:SF1">
    <property type="entry name" value="NON-SPECIFIC SERINE_THREONINE PROTEIN KINASE"/>
    <property type="match status" value="1"/>
</dbReference>
<evidence type="ECO:0000256" key="9">
    <source>
        <dbReference type="SAM" id="MobiDB-lite"/>
    </source>
</evidence>
<evidence type="ECO:0000256" key="4">
    <source>
        <dbReference type="ARBA" id="ARBA00022553"/>
    </source>
</evidence>
<evidence type="ECO:0000256" key="2">
    <source>
        <dbReference type="ARBA" id="ARBA00012513"/>
    </source>
</evidence>
<dbReference type="EMBL" id="JAHRIO010092575">
    <property type="protein sequence ID" value="MEQ2189295.1"/>
    <property type="molecule type" value="Genomic_DNA"/>
</dbReference>
<dbReference type="Proteomes" id="UP001476798">
    <property type="component" value="Unassembled WGS sequence"/>
</dbReference>
<dbReference type="PANTHER" id="PTHR46538">
    <property type="entry name" value="PROTEIN KINASE DOMAIN-CONTAINING PROTEIN"/>
    <property type="match status" value="1"/>
</dbReference>
<dbReference type="Pfam" id="PF12474">
    <property type="entry name" value="PKK"/>
    <property type="match status" value="1"/>
</dbReference>
<evidence type="ECO:0000256" key="3">
    <source>
        <dbReference type="ARBA" id="ARBA00022527"/>
    </source>
</evidence>
<comment type="catalytic activity">
    <reaction evidence="8">
        <text>L-seryl-[protein] + ATP = O-phospho-L-seryl-[protein] + ADP + H(+)</text>
        <dbReference type="Rhea" id="RHEA:17989"/>
        <dbReference type="Rhea" id="RHEA-COMP:9863"/>
        <dbReference type="Rhea" id="RHEA-COMP:11604"/>
        <dbReference type="ChEBI" id="CHEBI:15378"/>
        <dbReference type="ChEBI" id="CHEBI:29999"/>
        <dbReference type="ChEBI" id="CHEBI:30616"/>
        <dbReference type="ChEBI" id="CHEBI:83421"/>
        <dbReference type="ChEBI" id="CHEBI:456216"/>
        <dbReference type="EC" id="2.7.11.1"/>
    </reaction>
</comment>
<keyword evidence="3" id="KW-0723">Serine/threonine-protein kinase</keyword>
<evidence type="ECO:0000313" key="10">
    <source>
        <dbReference type="EMBL" id="MEQ2189295.1"/>
    </source>
</evidence>
<name>A0ABV0Q0K0_9TELE</name>
<protein>
    <recommendedName>
        <fullName evidence="2">non-specific serine/threonine protein kinase</fullName>
        <ecNumber evidence="2">2.7.11.1</ecNumber>
    </recommendedName>
</protein>
<comment type="caution">
    <text evidence="10">The sequence shown here is derived from an EMBL/GenBank/DDBJ whole genome shotgun (WGS) entry which is preliminary data.</text>
</comment>
<reference evidence="10 11" key="1">
    <citation type="submission" date="2021-06" db="EMBL/GenBank/DDBJ databases">
        <authorList>
            <person name="Palmer J.M."/>
        </authorList>
    </citation>
    <scope>NUCLEOTIDE SEQUENCE [LARGE SCALE GENOMIC DNA]</scope>
    <source>
        <strain evidence="10 11">GA_2019</strain>
        <tissue evidence="10">Muscle</tissue>
    </source>
</reference>
<comment type="similarity">
    <text evidence="1">Belongs to the protein kinase superfamily. STE Ser/Thr protein kinase family. STE20 subfamily.</text>
</comment>
<comment type="catalytic activity">
    <reaction evidence="7">
        <text>L-threonyl-[protein] + ATP = O-phospho-L-threonyl-[protein] + ADP + H(+)</text>
        <dbReference type="Rhea" id="RHEA:46608"/>
        <dbReference type="Rhea" id="RHEA-COMP:11060"/>
        <dbReference type="Rhea" id="RHEA-COMP:11605"/>
        <dbReference type="ChEBI" id="CHEBI:15378"/>
        <dbReference type="ChEBI" id="CHEBI:30013"/>
        <dbReference type="ChEBI" id="CHEBI:30616"/>
        <dbReference type="ChEBI" id="CHEBI:61977"/>
        <dbReference type="ChEBI" id="CHEBI:456216"/>
        <dbReference type="EC" id="2.7.11.1"/>
    </reaction>
</comment>
<evidence type="ECO:0000313" key="11">
    <source>
        <dbReference type="Proteomes" id="UP001476798"/>
    </source>
</evidence>
<keyword evidence="6" id="KW-0418">Kinase</keyword>
<keyword evidence="11" id="KW-1185">Reference proteome</keyword>
<evidence type="ECO:0000256" key="7">
    <source>
        <dbReference type="ARBA" id="ARBA00047899"/>
    </source>
</evidence>
<organism evidence="10 11">
    <name type="scientific">Goodea atripinnis</name>
    <dbReference type="NCBI Taxonomy" id="208336"/>
    <lineage>
        <taxon>Eukaryota</taxon>
        <taxon>Metazoa</taxon>
        <taxon>Chordata</taxon>
        <taxon>Craniata</taxon>
        <taxon>Vertebrata</taxon>
        <taxon>Euteleostomi</taxon>
        <taxon>Actinopterygii</taxon>
        <taxon>Neopterygii</taxon>
        <taxon>Teleostei</taxon>
        <taxon>Neoteleostei</taxon>
        <taxon>Acanthomorphata</taxon>
        <taxon>Ovalentaria</taxon>
        <taxon>Atherinomorphae</taxon>
        <taxon>Cyprinodontiformes</taxon>
        <taxon>Goodeidae</taxon>
        <taxon>Goodea</taxon>
    </lineage>
</organism>
<evidence type="ECO:0000256" key="8">
    <source>
        <dbReference type="ARBA" id="ARBA00048679"/>
    </source>
</evidence>